<dbReference type="PANTHER" id="PTHR28127:SF1">
    <property type="entry name" value="RIBOSOME ASSEMBLY PROTEIN 3"/>
    <property type="match status" value="1"/>
</dbReference>
<evidence type="ECO:0000256" key="8">
    <source>
        <dbReference type="SAM" id="MobiDB-lite"/>
    </source>
</evidence>
<evidence type="ECO:0000256" key="2">
    <source>
        <dbReference type="ARBA" id="ARBA00004604"/>
    </source>
</evidence>
<proteinExistence type="inferred from homology"/>
<protein>
    <recommendedName>
        <fullName evidence="4">Ribosome assembly protein 3</fullName>
    </recommendedName>
</protein>
<keyword evidence="5" id="KW-0690">Ribosome biogenesis</keyword>
<evidence type="ECO:0000256" key="6">
    <source>
        <dbReference type="ARBA" id="ARBA00023242"/>
    </source>
</evidence>
<keyword evidence="6" id="KW-0539">Nucleus</keyword>
<evidence type="ECO:0000256" key="7">
    <source>
        <dbReference type="ARBA" id="ARBA00023274"/>
    </source>
</evidence>
<feature type="compositionally biased region" description="Pro residues" evidence="8">
    <location>
        <begin position="117"/>
        <end position="128"/>
    </location>
</feature>
<evidence type="ECO:0000256" key="4">
    <source>
        <dbReference type="ARBA" id="ARBA00015339"/>
    </source>
</evidence>
<comment type="function">
    <text evidence="1">Required for efficient biogenesis of the 60S ribosomal subunit.</text>
</comment>
<dbReference type="EMBL" id="OZ037947">
    <property type="protein sequence ID" value="CAL1708196.1"/>
    <property type="molecule type" value="Genomic_DNA"/>
</dbReference>
<feature type="domain" description="Ribosome-assembly protein 3 C-terminal" evidence="9">
    <location>
        <begin position="150"/>
        <end position="195"/>
    </location>
</feature>
<feature type="region of interest" description="Disordered" evidence="8">
    <location>
        <begin position="1"/>
        <end position="144"/>
    </location>
</feature>
<comment type="subcellular location">
    <subcellularLocation>
        <location evidence="2">Nucleus</location>
        <location evidence="2">Nucleolus</location>
    </subcellularLocation>
</comment>
<feature type="compositionally biased region" description="Low complexity" evidence="8">
    <location>
        <begin position="21"/>
        <end position="40"/>
    </location>
</feature>
<dbReference type="PANTHER" id="PTHR28127">
    <property type="entry name" value="RIBOSOME ASSEMBLY PROTEIN 3"/>
    <property type="match status" value="1"/>
</dbReference>
<dbReference type="InterPro" id="IPR028217">
    <property type="entry name" value="Rsa3_C"/>
</dbReference>
<keyword evidence="11" id="KW-1185">Reference proteome</keyword>
<dbReference type="Pfam" id="PF14615">
    <property type="entry name" value="Rsa3"/>
    <property type="match status" value="1"/>
</dbReference>
<evidence type="ECO:0000256" key="5">
    <source>
        <dbReference type="ARBA" id="ARBA00022517"/>
    </source>
</evidence>
<evidence type="ECO:0000313" key="10">
    <source>
        <dbReference type="EMBL" id="CAL1708196.1"/>
    </source>
</evidence>
<evidence type="ECO:0000256" key="3">
    <source>
        <dbReference type="ARBA" id="ARBA00006256"/>
    </source>
</evidence>
<comment type="similarity">
    <text evidence="3">Belongs to the RSA3 family.</text>
</comment>
<dbReference type="InterPro" id="IPR051898">
    <property type="entry name" value="Ribosome_Assembly_3"/>
</dbReference>
<evidence type="ECO:0000256" key="1">
    <source>
        <dbReference type="ARBA" id="ARBA00003035"/>
    </source>
</evidence>
<feature type="compositionally biased region" description="Basic residues" evidence="8">
    <location>
        <begin position="8"/>
        <end position="20"/>
    </location>
</feature>
<accession>A0ABP1DK34</accession>
<organism evidence="10 11">
    <name type="scientific">Somion occarium</name>
    <dbReference type="NCBI Taxonomy" id="3059160"/>
    <lineage>
        <taxon>Eukaryota</taxon>
        <taxon>Fungi</taxon>
        <taxon>Dikarya</taxon>
        <taxon>Basidiomycota</taxon>
        <taxon>Agaricomycotina</taxon>
        <taxon>Agaricomycetes</taxon>
        <taxon>Polyporales</taxon>
        <taxon>Cerrenaceae</taxon>
        <taxon>Somion</taxon>
    </lineage>
</organism>
<sequence length="240" mass="26453">MPAAKPPAPRKRQRKRKRRAVASSSSSSDSDSDSSSGSDRPVVRKVPVQAKKPQEHEDESSSSSSSSEESEDSESARRREARKALFTPKNVEPEVEEELQAQPIIGHAQRPRRSPSPDVPPHPVPLPSFLPETGDAGEDARKEQELKERFRKLWMSSIADAFKDDLEVIQKEPNMNPSRLAVLIESLASGADVFSSSARPGADEVNEMQIVLDAADAAEQRRARCQQAEGDVDMADEEEM</sequence>
<evidence type="ECO:0000259" key="9">
    <source>
        <dbReference type="Pfam" id="PF14615"/>
    </source>
</evidence>
<evidence type="ECO:0000313" key="11">
    <source>
        <dbReference type="Proteomes" id="UP001497453"/>
    </source>
</evidence>
<keyword evidence="7" id="KW-0687">Ribonucleoprotein</keyword>
<gene>
    <name evidence="10" type="ORF">GFSPODELE1_LOCUS6736</name>
</gene>
<reference evidence="11" key="1">
    <citation type="submission" date="2024-04" db="EMBL/GenBank/DDBJ databases">
        <authorList>
            <person name="Shaw F."/>
            <person name="Minotto A."/>
        </authorList>
    </citation>
    <scope>NUCLEOTIDE SEQUENCE [LARGE SCALE GENOMIC DNA]</scope>
</reference>
<name>A0ABP1DK34_9APHY</name>
<dbReference type="Proteomes" id="UP001497453">
    <property type="component" value="Chromosome 4"/>
</dbReference>